<evidence type="ECO:0000256" key="1">
    <source>
        <dbReference type="ARBA" id="ARBA00004651"/>
    </source>
</evidence>
<feature type="transmembrane region" description="Helical" evidence="6">
    <location>
        <begin position="574"/>
        <end position="597"/>
    </location>
</feature>
<comment type="subcellular location">
    <subcellularLocation>
        <location evidence="1 6">Cell membrane</location>
        <topology evidence="1 6">Multi-pass membrane protein</topology>
    </subcellularLocation>
</comment>
<organism evidence="8 9">
    <name type="scientific">Baia soyae</name>
    <dbReference type="NCBI Taxonomy" id="1544746"/>
    <lineage>
        <taxon>Bacteria</taxon>
        <taxon>Bacillati</taxon>
        <taxon>Bacillota</taxon>
        <taxon>Bacilli</taxon>
        <taxon>Bacillales</taxon>
        <taxon>Thermoactinomycetaceae</taxon>
        <taxon>Baia</taxon>
    </lineage>
</organism>
<keyword evidence="3 6" id="KW-0812">Transmembrane</keyword>
<evidence type="ECO:0000256" key="2">
    <source>
        <dbReference type="ARBA" id="ARBA00022475"/>
    </source>
</evidence>
<sequence length="618" mass="70703">MNFRQFAFYNVRRNIYTYIAYFLSSSFAVMTFFTYLMFIFHPEISNAPLGGFVSIGMKLSSYVIFTFSILFVMFSLSDFLKARLKEFGVLTILGAQRKQLNYLIFLENLIIGTAAVITGISTGFLFSKLFFMIASHILDMKPLHTYLSMKAIWITATAFMSLFVIISIMTNVFIRQSKAIEIIKGTIKPKKEPKVSIWLALLSVVTLLISVFLLQGSLPLLAIPFDIIGLYFFFTQLTVLIVRQLKKNRHYYWRGLNLLWISEMAYKLKDNARMFFIVTVVTVMSCTSAGLILGVQKQSHQEFTKMPFAFTVNSDYHGENGQKTTQLMQKIEQTLHQQKTEHQKISNKRMITPFTNTKGIFFLTRQSDYVNLAKSLSLPSISLQPNEALLISSTVSKNKPEKDLQHLSFKESGLPTLQIKKQIEQTIFGTYNLVIVSDQTYAQVKPTLSLLADEVVTYQYAIPSWSNPKDIISSNSIEAKIGMELKSWYQSTYGNKQLDSDFSTRAADFQLFKQGINFTMLIGLFNVAIFLIFTASFLYFKLFTDLRHDQRYYHGLSRMGLSNKEMRNVATKQIALLFYIPLFFAGIQTLGCVLKLFSISLSQSKNGSQIYKRQKRGG</sequence>
<dbReference type="GO" id="GO:0055085">
    <property type="term" value="P:transmembrane transport"/>
    <property type="evidence" value="ECO:0007669"/>
    <property type="project" value="UniProtKB-UniRule"/>
</dbReference>
<comment type="caution">
    <text evidence="8">The sequence shown here is derived from an EMBL/GenBank/DDBJ whole genome shotgun (WGS) entry which is preliminary data.</text>
</comment>
<evidence type="ECO:0000256" key="6">
    <source>
        <dbReference type="PIRNR" id="PIRNR018968"/>
    </source>
</evidence>
<keyword evidence="4 6" id="KW-1133">Transmembrane helix</keyword>
<dbReference type="AlphaFoldDB" id="A0A4V2SYH5"/>
<evidence type="ECO:0000313" key="8">
    <source>
        <dbReference type="EMBL" id="TCP70561.1"/>
    </source>
</evidence>
<evidence type="ECO:0000256" key="3">
    <source>
        <dbReference type="ARBA" id="ARBA00022692"/>
    </source>
</evidence>
<dbReference type="GO" id="GO:0005886">
    <property type="term" value="C:plasma membrane"/>
    <property type="evidence" value="ECO:0007669"/>
    <property type="project" value="UniProtKB-SubCell"/>
</dbReference>
<evidence type="ECO:0000256" key="5">
    <source>
        <dbReference type="ARBA" id="ARBA00023136"/>
    </source>
</evidence>
<evidence type="ECO:0000313" key="9">
    <source>
        <dbReference type="Proteomes" id="UP000294746"/>
    </source>
</evidence>
<gene>
    <name evidence="8" type="ORF">EDD57_1011</name>
</gene>
<dbReference type="PIRSF" id="PIRSF018968">
    <property type="entry name" value="ABC_permease_BceB"/>
    <property type="match status" value="1"/>
</dbReference>
<keyword evidence="5 6" id="KW-0472">Membrane</keyword>
<feature type="transmembrane region" description="Helical" evidence="6">
    <location>
        <begin position="151"/>
        <end position="174"/>
    </location>
</feature>
<evidence type="ECO:0000256" key="4">
    <source>
        <dbReference type="ARBA" id="ARBA00022989"/>
    </source>
</evidence>
<proteinExistence type="inferred from homology"/>
<feature type="transmembrane region" description="Helical" evidence="6">
    <location>
        <begin position="195"/>
        <end position="214"/>
    </location>
</feature>
<dbReference type="RefSeq" id="WP_131847087.1">
    <property type="nucleotide sequence ID" value="NZ_SLXV01000001.1"/>
</dbReference>
<feature type="transmembrane region" description="Helical" evidence="6">
    <location>
        <begin position="220"/>
        <end position="242"/>
    </location>
</feature>
<dbReference type="InterPro" id="IPR052536">
    <property type="entry name" value="ABC-4_Integral_Memb_Prot"/>
</dbReference>
<protein>
    <submittedName>
        <fullName evidence="8">Putative ABC transport system permease protein</fullName>
    </submittedName>
</protein>
<dbReference type="PANTHER" id="PTHR46795:SF1">
    <property type="entry name" value="ABC TRANSPORTER PERMEASE PROTEIN"/>
    <property type="match status" value="1"/>
</dbReference>
<dbReference type="InterPro" id="IPR003838">
    <property type="entry name" value="ABC3_permease_C"/>
</dbReference>
<dbReference type="Pfam" id="PF02687">
    <property type="entry name" value="FtsX"/>
    <property type="match status" value="1"/>
</dbReference>
<evidence type="ECO:0000259" key="7">
    <source>
        <dbReference type="Pfam" id="PF02687"/>
    </source>
</evidence>
<feature type="transmembrane region" description="Helical" evidence="6">
    <location>
        <begin position="274"/>
        <end position="295"/>
    </location>
</feature>
<comment type="similarity">
    <text evidence="6">Belongs to the ABC-4 integral membrane protein family.</text>
</comment>
<feature type="transmembrane region" description="Helical" evidence="6">
    <location>
        <begin position="518"/>
        <end position="540"/>
    </location>
</feature>
<keyword evidence="9" id="KW-1185">Reference proteome</keyword>
<dbReference type="EMBL" id="SLXV01000001">
    <property type="protein sequence ID" value="TCP70561.1"/>
    <property type="molecule type" value="Genomic_DNA"/>
</dbReference>
<dbReference type="Proteomes" id="UP000294746">
    <property type="component" value="Unassembled WGS sequence"/>
</dbReference>
<feature type="transmembrane region" description="Helical" evidence="6">
    <location>
        <begin position="20"/>
        <end position="40"/>
    </location>
</feature>
<keyword evidence="2 6" id="KW-1003">Cell membrane</keyword>
<dbReference type="PANTHER" id="PTHR46795">
    <property type="entry name" value="ABC TRANSPORTER PERMEASE-RELATED-RELATED"/>
    <property type="match status" value="1"/>
</dbReference>
<dbReference type="InterPro" id="IPR027022">
    <property type="entry name" value="ABC_permease_BceB-typ"/>
</dbReference>
<keyword evidence="6" id="KW-0813">Transport</keyword>
<reference evidence="8 9" key="1">
    <citation type="submission" date="2019-03" db="EMBL/GenBank/DDBJ databases">
        <title>Genomic Encyclopedia of Type Strains, Phase IV (KMG-IV): sequencing the most valuable type-strain genomes for metagenomic binning, comparative biology and taxonomic classification.</title>
        <authorList>
            <person name="Goeker M."/>
        </authorList>
    </citation>
    <scope>NUCLEOTIDE SEQUENCE [LARGE SCALE GENOMIC DNA]</scope>
    <source>
        <strain evidence="8 9">DSM 46831</strain>
    </source>
</reference>
<feature type="transmembrane region" description="Helical" evidence="6">
    <location>
        <begin position="100"/>
        <end position="131"/>
    </location>
</feature>
<feature type="transmembrane region" description="Helical" evidence="6">
    <location>
        <begin position="60"/>
        <end position="80"/>
    </location>
</feature>
<accession>A0A4V2SYH5</accession>
<name>A0A4V2SYH5_9BACL</name>
<dbReference type="OrthoDB" id="1937696at2"/>
<feature type="domain" description="ABC3 transporter permease C-terminal" evidence="7">
    <location>
        <begin position="61"/>
        <end position="169"/>
    </location>
</feature>